<dbReference type="InterPro" id="IPR003768">
    <property type="entry name" value="ScpA"/>
</dbReference>
<dbReference type="PANTHER" id="PTHR33969">
    <property type="entry name" value="SEGREGATION AND CONDENSATION PROTEIN A"/>
    <property type="match status" value="1"/>
</dbReference>
<dbReference type="AlphaFoldDB" id="A0A2C7AHH8"/>
<dbReference type="OrthoDB" id="9793741at2"/>
<name>A0A2C7AHH8_9PROT</name>
<feature type="region of interest" description="Disordered" evidence="2">
    <location>
        <begin position="284"/>
        <end position="303"/>
    </location>
</feature>
<dbReference type="PANTHER" id="PTHR33969:SF2">
    <property type="entry name" value="SEGREGATION AND CONDENSATION PROTEIN A"/>
    <property type="match status" value="1"/>
</dbReference>
<dbReference type="Proteomes" id="UP000223527">
    <property type="component" value="Unassembled WGS sequence"/>
</dbReference>
<dbReference type="EMBL" id="PDNU01000002">
    <property type="protein sequence ID" value="PHK96594.1"/>
    <property type="molecule type" value="Genomic_DNA"/>
</dbReference>
<evidence type="ECO:0000256" key="2">
    <source>
        <dbReference type="SAM" id="MobiDB-lite"/>
    </source>
</evidence>
<dbReference type="RefSeq" id="WP_099093738.1">
    <property type="nucleotide sequence ID" value="NZ_PDNU01000002.1"/>
</dbReference>
<feature type="region of interest" description="Disordered" evidence="2">
    <location>
        <begin position="1"/>
        <end position="32"/>
    </location>
</feature>
<evidence type="ECO:0000313" key="3">
    <source>
        <dbReference type="EMBL" id="PHK96594.1"/>
    </source>
</evidence>
<proteinExistence type="predicted"/>
<accession>A0A2C7AHH8</accession>
<reference evidence="3 4" key="1">
    <citation type="submission" date="2017-10" db="EMBL/GenBank/DDBJ databases">
        <authorList>
            <person name="Banno H."/>
            <person name="Chua N.-H."/>
        </authorList>
    </citation>
    <scope>NUCLEOTIDE SEQUENCE [LARGE SCALE GENOMIC DNA]</scope>
    <source>
        <strain evidence="3 4">YW11</strain>
    </source>
</reference>
<protein>
    <recommendedName>
        <fullName evidence="1">Segregation and condensation protein A</fullName>
    </recommendedName>
</protein>
<organism evidence="3 4">
    <name type="scientific">Teichococcus rhizosphaerae</name>
    <dbReference type="NCBI Taxonomy" id="1335062"/>
    <lineage>
        <taxon>Bacteria</taxon>
        <taxon>Pseudomonadati</taxon>
        <taxon>Pseudomonadota</taxon>
        <taxon>Alphaproteobacteria</taxon>
        <taxon>Acetobacterales</taxon>
        <taxon>Roseomonadaceae</taxon>
        <taxon>Roseomonas</taxon>
    </lineage>
</organism>
<sequence>MTRAAEPREGACGAEPRGRTRAAEPRAPAPEAPPEILHVSLEGYEGPLDLLLELARAQKVDIARLSILALVDQYLAVIEGARRVRLEIAADWLVMAAWLAWLKSRLLLPEDPQEEEDAEALAGQLAERLAELERMRAAARWMGARPQLGQEVLARGAPERLVRQDRGGLNADLPALLRGYVEALRRGHARRPYRPVPRRLWTVQEALAQLQRLVGALPDAEGSWGELRRFLPPTLRGPVGDPVERRAALAATLIAGLEMARGGGIELRQETAFGPILLRRAPGGGAGARAAAMPEEHSHDAAA</sequence>
<comment type="caution">
    <text evidence="3">The sequence shown here is derived from an EMBL/GenBank/DDBJ whole genome shotgun (WGS) entry which is preliminary data.</text>
</comment>
<evidence type="ECO:0000256" key="1">
    <source>
        <dbReference type="ARBA" id="ARBA00044777"/>
    </source>
</evidence>
<keyword evidence="4" id="KW-1185">Reference proteome</keyword>
<feature type="compositionally biased region" description="Basic and acidic residues" evidence="2">
    <location>
        <begin position="294"/>
        <end position="303"/>
    </location>
</feature>
<dbReference type="Gene3D" id="6.10.250.2410">
    <property type="match status" value="1"/>
</dbReference>
<dbReference type="Pfam" id="PF02616">
    <property type="entry name" value="SMC_ScpA"/>
    <property type="match status" value="1"/>
</dbReference>
<evidence type="ECO:0000313" key="4">
    <source>
        <dbReference type="Proteomes" id="UP000223527"/>
    </source>
</evidence>
<gene>
    <name evidence="3" type="ORF">CR162_01305</name>
</gene>